<dbReference type="KEGG" id="bsto:C0V70_13890"/>
<dbReference type="Gene3D" id="2.30.38.10">
    <property type="entry name" value="Luciferase, Domain 3"/>
    <property type="match status" value="2"/>
</dbReference>
<dbReference type="NCBIfam" id="NF003417">
    <property type="entry name" value="PRK04813.1"/>
    <property type="match status" value="3"/>
</dbReference>
<feature type="domain" description="Carrier" evidence="4">
    <location>
        <begin position="2606"/>
        <end position="2681"/>
    </location>
</feature>
<evidence type="ECO:0000256" key="3">
    <source>
        <dbReference type="ARBA" id="ARBA00022553"/>
    </source>
</evidence>
<dbReference type="InterPro" id="IPR006162">
    <property type="entry name" value="Ppantetheine_attach_site"/>
</dbReference>
<dbReference type="CDD" id="cd19531">
    <property type="entry name" value="LCL_NRPS-like"/>
    <property type="match status" value="2"/>
</dbReference>
<dbReference type="Gene3D" id="3.40.50.980">
    <property type="match status" value="4"/>
</dbReference>
<dbReference type="Gene3D" id="1.10.1200.10">
    <property type="entry name" value="ACP-like"/>
    <property type="match status" value="3"/>
</dbReference>
<dbReference type="Gene3D" id="3.40.50.1820">
    <property type="entry name" value="alpha/beta hydrolase"/>
    <property type="match status" value="1"/>
</dbReference>
<dbReference type="GO" id="GO:0005737">
    <property type="term" value="C:cytoplasm"/>
    <property type="evidence" value="ECO:0007669"/>
    <property type="project" value="TreeGrafter"/>
</dbReference>
<dbReference type="SUPFAM" id="SSF56801">
    <property type="entry name" value="Acetyl-CoA synthetase-like"/>
    <property type="match status" value="2"/>
</dbReference>
<gene>
    <name evidence="5" type="ORF">C0V70_13890</name>
</gene>
<dbReference type="PROSITE" id="PS50075">
    <property type="entry name" value="CARRIER"/>
    <property type="match status" value="3"/>
</dbReference>
<dbReference type="PANTHER" id="PTHR45527:SF1">
    <property type="entry name" value="FATTY ACID SYNTHASE"/>
    <property type="match status" value="1"/>
</dbReference>
<dbReference type="InterPro" id="IPR000873">
    <property type="entry name" value="AMP-dep_synth/lig_dom"/>
</dbReference>
<dbReference type="FunFam" id="3.40.50.980:FF:000001">
    <property type="entry name" value="Non-ribosomal peptide synthetase"/>
    <property type="match status" value="2"/>
</dbReference>
<dbReference type="NCBIfam" id="TIGR01733">
    <property type="entry name" value="AA-adenyl-dom"/>
    <property type="match status" value="2"/>
</dbReference>
<dbReference type="InterPro" id="IPR009081">
    <property type="entry name" value="PP-bd_ACP"/>
</dbReference>
<dbReference type="FunFam" id="3.40.50.12780:FF:000012">
    <property type="entry name" value="Non-ribosomal peptide synthetase"/>
    <property type="match status" value="1"/>
</dbReference>
<keyword evidence="6" id="KW-1185">Reference proteome</keyword>
<dbReference type="SUPFAM" id="SSF53474">
    <property type="entry name" value="alpha/beta-Hydrolases"/>
    <property type="match status" value="1"/>
</dbReference>
<dbReference type="PROSITE" id="PS00012">
    <property type="entry name" value="PHOSPHOPANTETHEINE"/>
    <property type="match status" value="1"/>
</dbReference>
<feature type="domain" description="Carrier" evidence="4">
    <location>
        <begin position="1542"/>
        <end position="1617"/>
    </location>
</feature>
<keyword evidence="2" id="KW-0596">Phosphopantetheine</keyword>
<sequence>MVYKDSSGDKMKKVTYDPFESGPLVKAVPSTEAQREIWASIVMDGQATLCYNESLAIDFDGNLRHDILNLAYQELIKKHDALRAAFSSDGKTFFVKAYQETPIKFLDYTGRSRSELEVLKRAEVQFKYDLVRGPCYRATLVKTSSSSYTLLFSAHHIVCDGWSLAILLTELSQFYVALCKGQRILLEATPQFADFAVYEYRNGLNSQHKSYWLNEFKTPLKTNNFPIDYKRPSFRTFNSARYDMVIPVDTVRGMKKLGNSQGCSFYSTLISAFNLLLFKLSKSEDIVVGMASASQPALEQNELIGHMVNLLPLRTTIKENTPFNQYMKSTRSKMLDAFDHQFYSYGPLVKDLSLKRDPSQMPLLNVVFNIDQQAPDQGLKFEDVKASYTTIAREYDNFEIFINAVSTGDKLILECQYNTNLFSLATIENWLSSYIDLMNLVIQNSTKGILDFNLPNLKIPADKTEEVSEKKAEKVTKRHPEIEDKIKRIWTQVLLDNAITVDDNFFAIGGHSLLAIEVAALLEGEFQTPINIRHIFEYPTILELGQYIAGTLEKSREVLLPKITPTGLTTFPVSHNQKQIWYIEELDSHTTMHNLPASIRVKSALDVKVLEKTIQFLMNRHPSLRTAIVSENGVLNQKVYDSHLVSHFKLELLHAKEENIHALLDKESKYVFNKEEAPMFRAKLYQLGHEDFVFYFMIHHAIWDGWSFDIFFEELNVVYSALIRGENPVFEKNPEVSYIDYTSWLNNHIVQDKISSQLSFWENKLRGTLPVLELPLDYKRPLVANNHGKSIFFTLTADQSAKLRRYAKEQNSSLFNVFLTAFKVTLARYVDQESDIKDIIVGIPVRGRPSDEVMQTIGYFVNTLTLRSALHLSHSFEENLKAVTQTALEAFDNQLAPFQMVLNKVAPIRENGHPGLFQTFFSYQDVSNRGAMLNNTAYTQINIDKEGVHTDLDLWIKASDKKIEGGFEYRVDLFKKETIERFEECFFHVLNALFDNKGTALKNLSPIPRHQETLILREWNNTASDMSSFVPFHKLFMENARITPEKVAIETSQGQMTYGELDKLSTRCANKLMELGVGRGDLVGISLTRDFHLLIAIFGALKAGAGYVPLDPAFPQERLDYMIESARPKALLSEESLAPRFLNTKVHLISDFINNSALDYELKDVKSSLNDTAYVIYTSGSTGKPKGVELGHLSVINFLLAMRNKNLMAPHDKLLAVTTLSFDIAVLELYLPLISGGSVYLATSSEAMDGQVLKKILETKKISVMQATPSTWRLLLASGWKGDKSLKILCGGEAFPIDLAKTLTPICLEVWNMYGPTETTVWSSCKRLLPTDEVITIGSGIDNTTLYVLDENHKHRPIGASGELFIGGIGLAKGYFGRSDLTEERFVADPFIPGAKMYATGDLARFRANGEVECLGRNDGQVKVRGYRIELGEIEAQIAKLDGVLEAAAITSEYRAGDVRIVAYIKSKQTLEERKLREQLVKVLPAYMIPSHFIAIDDLPKTLNGKIDKKTLTKMNAAKIASGNTVVEVTPSEKTEPAQTLKRNLETEKVIKDVWSKILHKNDISVEDNFFAIGGHSFYVIEVVFQLKNLLKRPVSIKDINDYPTIMTLASHLEKAAATSEVHLPVIAKSDLNSFSVSRNQLQIWFLEGVNKSTIMHNLPAAMRVKSKLDKNALEKTIHCLIARHPSFRTVLKMESGMLVQKVLGENEAMFKPRLEVVKAREDEAINQIKKDAKVLFNISEAPLFKAKLYELGHDDYIFSFVVHHAIWDGWSFEIFFEELNTAYSALVKGEVPCFNKDPENTYIDYTVWLENLIASGGLNHEVNFWKEKLSLPLPVLELPVDFKRPLVASHNGASIPFTLSGERAKLVRDYARNHQTSVFNVMLTAFKTTIARYMDQEDGASDVIVGIPVRGRHHEQVMQTIGYFVNTLALRSVIDHSKSFEENLKIVSKNTTESLDHQLVPFQVILNQMPQIKDASRSPVFQTFFSYKDITERVPLLNGSPYSFVEIDRASTHTDLDLWINAGTDKIEGGFEYRIDLFKQETIERFADCFFHVLDGLFKNQNIPLKHVDSIPAKQQELILKDWNNTASDMSTFVPFHKLFMENAKRNPEKVAIETSKGQMTYRELDKLSTRCANKLIESGVKRGDLVGISLTRDFHLLIAIFGALKAGAGYVPLDPAFPQERLDYMIESSNPKALITESSLASRFLIKQNLLTLEFITDPKYDYELKDVGSSLEDTAYVIYTSGSTGKPKGVELGHLSVINFLLGMKHKNLMKNDDKLLAVTTLSFDIAVLELYLPLISGGSIYLATSSEAMDGQVLKKILETKKISVMQATPSTWRLLLASGWKGDKSLKILCGGEAFPIDLAKTLTPICLEVWNMYGPTETTVWSSCKRLLPTDEVITIGSGIDNTTLYVLDENHKHRPIGASGELFIGGIGLAKGYFGRSDLTEERFVADPFIPGAKMYATGDLARFRANGEVECLGRNDGQVKVRGYRIELGEIEAQIAKLDGVLEAAAITSEYRAGDVRIVAYIKSKQTLEERKLREQLVKVLPAYMIPSHFIAIDDLPKTLNGKIDKKTLTKMNAAKIAENAPVEMQPLAQIKVSEVASIQDEFDTFMKKTWMDVLGISDLKASDNFFDVGGNSLLAVQMYAKISEKYNLDLPLALLIEASSFQSFKTVVYSKIEKTSVPVYEAAANVMPQTLQIYKSLVIIKASGKKNPFFCFHGVGGNVLNYITLMPAAKNDRPLMALQSVGLLNANDLPLQTVEEMARAYVREIRLIQPEGPYLLAGGSMGGMVAFEAAIQLMDAGEKIEKLIMFDTFGPNLDLQNYVEKDERTFLEKVKSALLIKSKKFFLNSQISVCRFFGKLPPLPALLHEIESTNYKALWKYYPKKRYEGDIDLIRANVEKVGWYSDPLLGWDGIVKGEIRTYEISASHERFIESPELIAVLKKLI</sequence>
<evidence type="ECO:0000259" key="4">
    <source>
        <dbReference type="PROSITE" id="PS50075"/>
    </source>
</evidence>
<dbReference type="Gene3D" id="3.30.559.10">
    <property type="entry name" value="Chloramphenicol acetyltransferase-like domain"/>
    <property type="match status" value="3"/>
</dbReference>
<dbReference type="InterPro" id="IPR001242">
    <property type="entry name" value="Condensation_dom"/>
</dbReference>
<evidence type="ECO:0000256" key="1">
    <source>
        <dbReference type="ARBA" id="ARBA00001957"/>
    </source>
</evidence>
<reference evidence="5 6" key="1">
    <citation type="submission" date="2018-01" db="EMBL/GenBank/DDBJ databases">
        <title>Complete genome sequence of Bacteriovorax stolpii DSM12778.</title>
        <authorList>
            <person name="Tang B."/>
            <person name="Chang J."/>
        </authorList>
    </citation>
    <scope>NUCLEOTIDE SEQUENCE [LARGE SCALE GENOMIC DNA]</scope>
    <source>
        <strain evidence="5 6">DSM 12778</strain>
    </source>
</reference>
<dbReference type="SUPFAM" id="SSF52777">
    <property type="entry name" value="CoA-dependent acyltransferases"/>
    <property type="match status" value="6"/>
</dbReference>
<dbReference type="InterPro" id="IPR029058">
    <property type="entry name" value="AB_hydrolase_fold"/>
</dbReference>
<dbReference type="PROSITE" id="PS00455">
    <property type="entry name" value="AMP_BINDING"/>
    <property type="match status" value="2"/>
</dbReference>
<dbReference type="InterPro" id="IPR020845">
    <property type="entry name" value="AMP-binding_CS"/>
</dbReference>
<name>A0A2K9NUI0_BACTC</name>
<dbReference type="Pfam" id="PF00501">
    <property type="entry name" value="AMP-binding"/>
    <property type="match status" value="2"/>
</dbReference>
<dbReference type="Proteomes" id="UP000235584">
    <property type="component" value="Chromosome"/>
</dbReference>
<dbReference type="InterPro" id="IPR025110">
    <property type="entry name" value="AMP-bd_C"/>
</dbReference>
<dbReference type="GO" id="GO:0043041">
    <property type="term" value="P:amino acid activation for nonribosomal peptide biosynthetic process"/>
    <property type="evidence" value="ECO:0007669"/>
    <property type="project" value="TreeGrafter"/>
</dbReference>
<dbReference type="Pfam" id="PF13193">
    <property type="entry name" value="AMP-binding_C"/>
    <property type="match status" value="2"/>
</dbReference>
<dbReference type="InterPro" id="IPR001031">
    <property type="entry name" value="Thioesterase"/>
</dbReference>
<accession>A0A2K9NUI0</accession>
<feature type="domain" description="Carrier" evidence="4">
    <location>
        <begin position="477"/>
        <end position="552"/>
    </location>
</feature>
<keyword evidence="3" id="KW-0597">Phosphoprotein</keyword>
<evidence type="ECO:0000256" key="2">
    <source>
        <dbReference type="ARBA" id="ARBA00022450"/>
    </source>
</evidence>
<dbReference type="CDD" id="cd12116">
    <property type="entry name" value="A_NRPS_Ta1_like"/>
    <property type="match status" value="1"/>
</dbReference>
<dbReference type="Gene3D" id="3.30.300.30">
    <property type="match status" value="2"/>
</dbReference>
<dbReference type="GO" id="GO:0031177">
    <property type="term" value="F:phosphopantetheine binding"/>
    <property type="evidence" value="ECO:0007669"/>
    <property type="project" value="InterPro"/>
</dbReference>
<evidence type="ECO:0000313" key="5">
    <source>
        <dbReference type="EMBL" id="AUN99173.1"/>
    </source>
</evidence>
<dbReference type="Gene3D" id="3.30.559.30">
    <property type="entry name" value="Nonribosomal peptide synthetase, condensation domain"/>
    <property type="match status" value="3"/>
</dbReference>
<dbReference type="FunFam" id="3.30.300.30:FF:000015">
    <property type="entry name" value="Nonribosomal peptide synthase SidD"/>
    <property type="match status" value="1"/>
</dbReference>
<dbReference type="InterPro" id="IPR010071">
    <property type="entry name" value="AA_adenyl_dom"/>
</dbReference>
<dbReference type="PANTHER" id="PTHR45527">
    <property type="entry name" value="NONRIBOSOMAL PEPTIDE SYNTHETASE"/>
    <property type="match status" value="1"/>
</dbReference>
<dbReference type="SUPFAM" id="SSF47336">
    <property type="entry name" value="ACP-like"/>
    <property type="match status" value="3"/>
</dbReference>
<dbReference type="EMBL" id="CP025704">
    <property type="protein sequence ID" value="AUN99173.1"/>
    <property type="molecule type" value="Genomic_DNA"/>
</dbReference>
<dbReference type="SMART" id="SM00823">
    <property type="entry name" value="PKS_PP"/>
    <property type="match status" value="2"/>
</dbReference>
<dbReference type="Pfam" id="PF00550">
    <property type="entry name" value="PP-binding"/>
    <property type="match status" value="3"/>
</dbReference>
<evidence type="ECO:0000313" key="6">
    <source>
        <dbReference type="Proteomes" id="UP000235584"/>
    </source>
</evidence>
<dbReference type="InterPro" id="IPR036736">
    <property type="entry name" value="ACP-like_sf"/>
</dbReference>
<dbReference type="InterPro" id="IPR020806">
    <property type="entry name" value="PKS_PP-bd"/>
</dbReference>
<comment type="cofactor">
    <cofactor evidence="1">
        <name>pantetheine 4'-phosphate</name>
        <dbReference type="ChEBI" id="CHEBI:47942"/>
    </cofactor>
</comment>
<dbReference type="Pfam" id="PF00668">
    <property type="entry name" value="Condensation"/>
    <property type="match status" value="3"/>
</dbReference>
<organism evidence="5 6">
    <name type="scientific">Bacteriovorax stolpii</name>
    <name type="common">Bdellovibrio stolpii</name>
    <dbReference type="NCBI Taxonomy" id="960"/>
    <lineage>
        <taxon>Bacteria</taxon>
        <taxon>Pseudomonadati</taxon>
        <taxon>Bdellovibrionota</taxon>
        <taxon>Bacteriovoracia</taxon>
        <taxon>Bacteriovoracales</taxon>
        <taxon>Bacteriovoracaceae</taxon>
        <taxon>Bacteriovorax</taxon>
    </lineage>
</organism>
<dbReference type="GO" id="GO:0044550">
    <property type="term" value="P:secondary metabolite biosynthetic process"/>
    <property type="evidence" value="ECO:0007669"/>
    <property type="project" value="TreeGrafter"/>
</dbReference>
<protein>
    <recommendedName>
        <fullName evidence="4">Carrier domain-containing protein</fullName>
    </recommendedName>
</protein>
<dbReference type="InterPro" id="IPR023213">
    <property type="entry name" value="CAT-like_dom_sf"/>
</dbReference>
<dbReference type="Pfam" id="PF00975">
    <property type="entry name" value="Thioesterase"/>
    <property type="match status" value="1"/>
</dbReference>
<proteinExistence type="predicted"/>
<dbReference type="GO" id="GO:0003824">
    <property type="term" value="F:catalytic activity"/>
    <property type="evidence" value="ECO:0007669"/>
    <property type="project" value="InterPro"/>
</dbReference>
<dbReference type="InterPro" id="IPR045851">
    <property type="entry name" value="AMP-bd_C_sf"/>
</dbReference>